<accession>A0A076EKN8</accession>
<dbReference type="PRINTS" id="PR00039">
    <property type="entry name" value="HTHLYSR"/>
</dbReference>
<dbReference type="GO" id="GO:0003700">
    <property type="term" value="F:DNA-binding transcription factor activity"/>
    <property type="evidence" value="ECO:0007669"/>
    <property type="project" value="InterPro"/>
</dbReference>
<dbReference type="InterPro" id="IPR036390">
    <property type="entry name" value="WH_DNA-bd_sf"/>
</dbReference>
<feature type="domain" description="HTH lysR-type" evidence="6">
    <location>
        <begin position="1"/>
        <end position="58"/>
    </location>
</feature>
<evidence type="ECO:0000313" key="7">
    <source>
        <dbReference type="EMBL" id="AII06735.1"/>
    </source>
</evidence>
<dbReference type="PANTHER" id="PTHR30346">
    <property type="entry name" value="TRANSCRIPTIONAL DUAL REGULATOR HCAR-RELATED"/>
    <property type="match status" value="1"/>
</dbReference>
<dbReference type="RefSeq" id="WP_037228891.1">
    <property type="nucleotide sequence ID" value="NZ_CP008947.1"/>
</dbReference>
<evidence type="ECO:0000313" key="8">
    <source>
        <dbReference type="Proteomes" id="UP000028488"/>
    </source>
</evidence>
<reference evidence="7 8" key="1">
    <citation type="submission" date="2014-07" db="EMBL/GenBank/DDBJ databases">
        <title>Genome Sequence of Rhodococcus opacus Strain R7, a Biodegrader of Mono- and Polycyclic Aromatic Hydrocarbons.</title>
        <authorList>
            <person name="Di Gennaro P."/>
            <person name="Zampolli J."/>
            <person name="Presti I."/>
            <person name="Cappelletti M."/>
            <person name="D'Ursi P."/>
            <person name="Orro A."/>
            <person name="Mezzelani A."/>
            <person name="Milanesi L."/>
        </authorList>
    </citation>
    <scope>NUCLEOTIDE SEQUENCE [LARGE SCALE GENOMIC DNA]</scope>
    <source>
        <strain evidence="7 8">R7</strain>
    </source>
</reference>
<dbReference type="PROSITE" id="PS50931">
    <property type="entry name" value="HTH_LYSR"/>
    <property type="match status" value="1"/>
</dbReference>
<proteinExistence type="inferred from homology"/>
<dbReference type="GO" id="GO:0032993">
    <property type="term" value="C:protein-DNA complex"/>
    <property type="evidence" value="ECO:0007669"/>
    <property type="project" value="TreeGrafter"/>
</dbReference>
<evidence type="ECO:0000256" key="4">
    <source>
        <dbReference type="ARBA" id="ARBA00023159"/>
    </source>
</evidence>
<dbReference type="Proteomes" id="UP000028488">
    <property type="component" value="Chromosome"/>
</dbReference>
<dbReference type="FunFam" id="1.10.10.10:FF:000001">
    <property type="entry name" value="LysR family transcriptional regulator"/>
    <property type="match status" value="1"/>
</dbReference>
<keyword evidence="4" id="KW-0010">Activator</keyword>
<dbReference type="InterPro" id="IPR036388">
    <property type="entry name" value="WH-like_DNA-bd_sf"/>
</dbReference>
<dbReference type="SUPFAM" id="SSF53850">
    <property type="entry name" value="Periplasmic binding protein-like II"/>
    <property type="match status" value="1"/>
</dbReference>
<gene>
    <name evidence="7" type="ORF">EP51_19680</name>
</gene>
<evidence type="ECO:0000256" key="2">
    <source>
        <dbReference type="ARBA" id="ARBA00023015"/>
    </source>
</evidence>
<organism evidence="7 8">
    <name type="scientific">Rhodococcus opacus</name>
    <name type="common">Nocardia opaca</name>
    <dbReference type="NCBI Taxonomy" id="37919"/>
    <lineage>
        <taxon>Bacteria</taxon>
        <taxon>Bacillati</taxon>
        <taxon>Actinomycetota</taxon>
        <taxon>Actinomycetes</taxon>
        <taxon>Mycobacteriales</taxon>
        <taxon>Nocardiaceae</taxon>
        <taxon>Rhodococcus</taxon>
    </lineage>
</organism>
<dbReference type="Gene3D" id="1.10.10.10">
    <property type="entry name" value="Winged helix-like DNA-binding domain superfamily/Winged helix DNA-binding domain"/>
    <property type="match status" value="1"/>
</dbReference>
<dbReference type="PANTHER" id="PTHR30346:SF0">
    <property type="entry name" value="HCA OPERON TRANSCRIPTIONAL ACTIVATOR HCAR"/>
    <property type="match status" value="1"/>
</dbReference>
<dbReference type="Gene3D" id="3.40.190.10">
    <property type="entry name" value="Periplasmic binding protein-like II"/>
    <property type="match status" value="2"/>
</dbReference>
<dbReference type="CDD" id="cd08414">
    <property type="entry name" value="PBP2_LTTR_aromatics_like"/>
    <property type="match status" value="1"/>
</dbReference>
<evidence type="ECO:0000256" key="5">
    <source>
        <dbReference type="ARBA" id="ARBA00023163"/>
    </source>
</evidence>
<dbReference type="EMBL" id="CP008947">
    <property type="protein sequence ID" value="AII06735.1"/>
    <property type="molecule type" value="Genomic_DNA"/>
</dbReference>
<evidence type="ECO:0000256" key="3">
    <source>
        <dbReference type="ARBA" id="ARBA00023125"/>
    </source>
</evidence>
<dbReference type="GO" id="GO:0003677">
    <property type="term" value="F:DNA binding"/>
    <property type="evidence" value="ECO:0007669"/>
    <property type="project" value="UniProtKB-KW"/>
</dbReference>
<dbReference type="SUPFAM" id="SSF46785">
    <property type="entry name" value="Winged helix' DNA-binding domain"/>
    <property type="match status" value="1"/>
</dbReference>
<dbReference type="InterPro" id="IPR000847">
    <property type="entry name" value="LysR_HTH_N"/>
</dbReference>
<evidence type="ECO:0000256" key="1">
    <source>
        <dbReference type="ARBA" id="ARBA00009437"/>
    </source>
</evidence>
<keyword evidence="5" id="KW-0804">Transcription</keyword>
<comment type="similarity">
    <text evidence="1">Belongs to the LysR transcriptional regulatory family.</text>
</comment>
<dbReference type="AlphaFoldDB" id="A0A076EKN8"/>
<dbReference type="Pfam" id="PF00126">
    <property type="entry name" value="HTH_1"/>
    <property type="match status" value="1"/>
</dbReference>
<evidence type="ECO:0000259" key="6">
    <source>
        <dbReference type="PROSITE" id="PS50931"/>
    </source>
</evidence>
<keyword evidence="2" id="KW-0805">Transcription regulation</keyword>
<dbReference type="eggNOG" id="COG0583">
    <property type="taxonomic scope" value="Bacteria"/>
</dbReference>
<protein>
    <submittedName>
        <fullName evidence="7">LysR family transcriptional regulator</fullName>
    </submittedName>
</protein>
<name>A0A076EKN8_RHOOP</name>
<dbReference type="InterPro" id="IPR005119">
    <property type="entry name" value="LysR_subst-bd"/>
</dbReference>
<dbReference type="Pfam" id="PF03466">
    <property type="entry name" value="LysR_substrate"/>
    <property type="match status" value="1"/>
</dbReference>
<sequence>MEISQITAFLAVAEELHFGRAAQRLHSAQPPLSRTIRQLEKQLGATLFERNTRNVRLTPAGEALLGPAREILDACRLAEIAVAAAGRGQVGRVRIGFAGVSSHLLIGRWAKLVRHTHPGIEFVLDSSAFASEALNKLLDGTLDIGLVRWIFTPPGIASRVILNEDFVVAVPTDHALAGRDSVRIEELATEPWVTLPADPGSALRDSLQRAAHDAGFTPRIVQSAPDSMALMALVSAEVGCALTVSSVAENVNNPDVVFLPLVGGPSTLQLRIAWRADDDSAALREVLRLSEEALPTPD</sequence>
<keyword evidence="3" id="KW-0238">DNA-binding</keyword>